<evidence type="ECO:0000313" key="3">
    <source>
        <dbReference type="EMBL" id="ASV99452.1"/>
    </source>
</evidence>
<accession>A0A248VKS3</accession>
<feature type="region of interest" description="Disordered" evidence="1">
    <location>
        <begin position="258"/>
        <end position="284"/>
    </location>
</feature>
<evidence type="ECO:0000256" key="1">
    <source>
        <dbReference type="SAM" id="MobiDB-lite"/>
    </source>
</evidence>
<name>A0A248VKS3_9BURK</name>
<feature type="chain" id="PRO_5012941952" evidence="2">
    <location>
        <begin position="19"/>
        <end position="284"/>
    </location>
</feature>
<organism evidence="3 4">
    <name type="scientific">Paraburkholderia aromaticivorans</name>
    <dbReference type="NCBI Taxonomy" id="2026199"/>
    <lineage>
        <taxon>Bacteria</taxon>
        <taxon>Pseudomonadati</taxon>
        <taxon>Pseudomonadota</taxon>
        <taxon>Betaproteobacteria</taxon>
        <taxon>Burkholderiales</taxon>
        <taxon>Burkholderiaceae</taxon>
        <taxon>Paraburkholderia</taxon>
    </lineage>
</organism>
<keyword evidence="4" id="KW-1185">Reference proteome</keyword>
<dbReference type="Proteomes" id="UP000215158">
    <property type="component" value="Chromosome 1"/>
</dbReference>
<dbReference type="AlphaFoldDB" id="A0A248VKS3"/>
<dbReference type="KEGG" id="parb:CJU94_15650"/>
<dbReference type="EMBL" id="CP022989">
    <property type="protein sequence ID" value="ASV99452.1"/>
    <property type="molecule type" value="Genomic_DNA"/>
</dbReference>
<evidence type="ECO:0000313" key="4">
    <source>
        <dbReference type="Proteomes" id="UP000215158"/>
    </source>
</evidence>
<evidence type="ECO:0000256" key="2">
    <source>
        <dbReference type="SAM" id="SignalP"/>
    </source>
</evidence>
<proteinExistence type="predicted"/>
<gene>
    <name evidence="3" type="ORF">CJU94_15650</name>
</gene>
<dbReference type="OrthoDB" id="9085269at2"/>
<reference evidence="3 4" key="1">
    <citation type="submission" date="2017-08" db="EMBL/GenBank/DDBJ databases">
        <title>Identification and genetic characteristics of simultaneous BTEX- and naphthalene-degrading Paraburkholderia sp. BN5 isolated from petroleum-contaminated soil.</title>
        <authorList>
            <person name="Lee Y."/>
            <person name="Jeon C.O."/>
        </authorList>
    </citation>
    <scope>NUCLEOTIDE SEQUENCE [LARGE SCALE GENOMIC DNA]</scope>
    <source>
        <strain evidence="3 4">BN5</strain>
    </source>
</reference>
<sequence>MFRLSGCLTLLLSLTASAAIHQDLHDDSHERSTTAGAASAPEEADFDSALRRYGIGRGSEKARILSTWLDAVLRDPAIRKRMPGGARELEHDFLDADKRTALISGGLARLTPADRLRYLQLFTRLLDELVPVNCFGLVDISAVMNRITIAQMSDADAELYLDLLYKVLVSGGTDATVRLPTAQQFAAAVEELSRAIVIELHADPVDLERYQFYSTHRSVATPADVCWTTRVTLHAIAKMPEAERDFVLLPAITPPGDATLANPADDAREAPLPSSAGHPATTLP</sequence>
<feature type="signal peptide" evidence="2">
    <location>
        <begin position="1"/>
        <end position="18"/>
    </location>
</feature>
<keyword evidence="2" id="KW-0732">Signal</keyword>
<protein>
    <submittedName>
        <fullName evidence="3">Uncharacterized protein</fullName>
    </submittedName>
</protein>